<gene>
    <name evidence="1" type="ORF">SAMN05661096_02877</name>
</gene>
<reference evidence="2" key="1">
    <citation type="submission" date="2017-04" db="EMBL/GenBank/DDBJ databases">
        <authorList>
            <person name="Varghese N."/>
            <person name="Submissions S."/>
        </authorList>
    </citation>
    <scope>NUCLEOTIDE SEQUENCE [LARGE SCALE GENOMIC DNA]</scope>
    <source>
        <strain evidence="2">DSM 4125</strain>
    </source>
</reference>
<evidence type="ECO:0000313" key="2">
    <source>
        <dbReference type="Proteomes" id="UP000193804"/>
    </source>
</evidence>
<dbReference type="EMBL" id="FXAW01000006">
    <property type="protein sequence ID" value="SMG42248.1"/>
    <property type="molecule type" value="Genomic_DNA"/>
</dbReference>
<dbReference type="RefSeq" id="WP_085518039.1">
    <property type="nucleotide sequence ID" value="NZ_FXAW01000006.1"/>
</dbReference>
<dbReference type="OrthoDB" id="9794575at2"/>
<organism evidence="1 2">
    <name type="scientific">Marivirga sericea</name>
    <dbReference type="NCBI Taxonomy" id="1028"/>
    <lineage>
        <taxon>Bacteria</taxon>
        <taxon>Pseudomonadati</taxon>
        <taxon>Bacteroidota</taxon>
        <taxon>Cytophagia</taxon>
        <taxon>Cytophagales</taxon>
        <taxon>Marivirgaceae</taxon>
        <taxon>Marivirga</taxon>
    </lineage>
</organism>
<keyword evidence="2" id="KW-1185">Reference proteome</keyword>
<name>A0A1X7KM66_9BACT</name>
<dbReference type="Proteomes" id="UP000193804">
    <property type="component" value="Unassembled WGS sequence"/>
</dbReference>
<accession>A0A1X7KM66</accession>
<evidence type="ECO:0000313" key="1">
    <source>
        <dbReference type="EMBL" id="SMG42248.1"/>
    </source>
</evidence>
<dbReference type="STRING" id="1028.SAMN05661096_02877"/>
<sequence length="121" mass="13976">MKVLFISIAAPPKTGPESIQVSKVLEELLAQNVEVKFLTEKIGYNSWSTNVSSKMVEDSSLEVHEIPTHNSLVNKLSNKPLFKEIFYPDNKFLFHRRILSQNLFKDIDGRFHYQVQLLLTK</sequence>
<proteinExistence type="predicted"/>
<dbReference type="AlphaFoldDB" id="A0A1X7KM66"/>
<protein>
    <submittedName>
        <fullName evidence="1">Uncharacterized protein</fullName>
    </submittedName>
</protein>